<evidence type="ECO:0000313" key="2">
    <source>
        <dbReference type="Proteomes" id="UP000235347"/>
    </source>
</evidence>
<keyword evidence="2" id="KW-1185">Reference proteome</keyword>
<protein>
    <recommendedName>
        <fullName evidence="3">Type VI secretion system tip protein VgrG</fullName>
    </recommendedName>
</protein>
<feature type="non-terminal residue" evidence="1">
    <location>
        <position position="64"/>
    </location>
</feature>
<gene>
    <name evidence="1" type="ORF">C0Z19_15080</name>
</gene>
<evidence type="ECO:0008006" key="3">
    <source>
        <dbReference type="Google" id="ProtNLM"/>
    </source>
</evidence>
<dbReference type="EMBL" id="PNYB01000011">
    <property type="protein sequence ID" value="PMS24136.1"/>
    <property type="molecule type" value="Genomic_DNA"/>
</dbReference>
<comment type="caution">
    <text evidence="1">The sequence shown here is derived from an EMBL/GenBank/DDBJ whole genome shotgun (WGS) entry which is preliminary data.</text>
</comment>
<dbReference type="RefSeq" id="WP_146012075.1">
    <property type="nucleotide sequence ID" value="NZ_PNYB01000011.1"/>
</dbReference>
<accession>A0A2N7W404</accession>
<dbReference type="AlphaFoldDB" id="A0A2N7W404"/>
<dbReference type="Proteomes" id="UP000235347">
    <property type="component" value="Unassembled WGS sequence"/>
</dbReference>
<sequence>MQMFDPSTFSRLQNRRLIGADTPMTGRSELVPLDFHCTEGLSVVFEIDVRFASQDFNIELKQML</sequence>
<organism evidence="1 2">
    <name type="scientific">Trinickia soli</name>
    <dbReference type="NCBI Taxonomy" id="380675"/>
    <lineage>
        <taxon>Bacteria</taxon>
        <taxon>Pseudomonadati</taxon>
        <taxon>Pseudomonadota</taxon>
        <taxon>Betaproteobacteria</taxon>
        <taxon>Burkholderiales</taxon>
        <taxon>Burkholderiaceae</taxon>
        <taxon>Trinickia</taxon>
    </lineage>
</organism>
<proteinExistence type="predicted"/>
<dbReference type="Gene3D" id="2.30.110.50">
    <property type="match status" value="1"/>
</dbReference>
<reference evidence="1 2" key="1">
    <citation type="submission" date="2018-01" db="EMBL/GenBank/DDBJ databases">
        <title>Whole genome analyses suggest that Burkholderia sensu lato contains two further novel genera in the rhizoxinica-symbiotica group Mycetohabitans gen. nov., and Trinickia gen. nov.: implications for the evolution of diazotrophy and nodulation in the Burkholderiaceae.</title>
        <authorList>
            <person name="Estrada-de los Santos P."/>
            <person name="Palmer M."/>
            <person name="Chavez-Ramirez B."/>
            <person name="Beukes C."/>
            <person name="Steenkamp E.T."/>
            <person name="Hirsch A.M."/>
            <person name="Manyaka P."/>
            <person name="Maluk M."/>
            <person name="Lafos M."/>
            <person name="Crook M."/>
            <person name="Gross E."/>
            <person name="Simon M.F."/>
            <person name="Bueno dos Reis Junior F."/>
            <person name="Poole P.S."/>
            <person name="Venter S.N."/>
            <person name="James E.K."/>
        </authorList>
    </citation>
    <scope>NUCLEOTIDE SEQUENCE [LARGE SCALE GENOMIC DNA]</scope>
    <source>
        <strain evidence="1 2">GP25-8</strain>
    </source>
</reference>
<evidence type="ECO:0000313" key="1">
    <source>
        <dbReference type="EMBL" id="PMS24136.1"/>
    </source>
</evidence>
<name>A0A2N7W404_9BURK</name>